<reference evidence="9 10" key="1">
    <citation type="submission" date="2020-04" db="EMBL/GenBank/DDBJ databases">
        <title>MicrobeNet Type strains.</title>
        <authorList>
            <person name="Nicholson A.C."/>
        </authorList>
    </citation>
    <scope>NUCLEOTIDE SEQUENCE [LARGE SCALE GENOMIC DNA]</scope>
    <source>
        <strain evidence="9 10">DSM 22768</strain>
    </source>
</reference>
<evidence type="ECO:0000256" key="8">
    <source>
        <dbReference type="ARBA" id="ARBA00023049"/>
    </source>
</evidence>
<keyword evidence="8" id="KW-0482">Metalloprotease</keyword>
<dbReference type="GO" id="GO:0008777">
    <property type="term" value="F:acetylornithine deacetylase activity"/>
    <property type="evidence" value="ECO:0007669"/>
    <property type="project" value="TreeGrafter"/>
</dbReference>
<dbReference type="Pfam" id="PF01546">
    <property type="entry name" value="Peptidase_M20"/>
    <property type="match status" value="1"/>
</dbReference>
<evidence type="ECO:0000313" key="10">
    <source>
        <dbReference type="Proteomes" id="UP000532121"/>
    </source>
</evidence>
<dbReference type="GO" id="GO:0008237">
    <property type="term" value="F:metallopeptidase activity"/>
    <property type="evidence" value="ECO:0007669"/>
    <property type="project" value="UniProtKB-KW"/>
</dbReference>
<dbReference type="Gene3D" id="3.30.70.360">
    <property type="match status" value="2"/>
</dbReference>
<gene>
    <name evidence="9" type="primary">pepV</name>
    <name evidence="9" type="ORF">HHO37_00975</name>
</gene>
<comment type="similarity">
    <text evidence="2">Belongs to the peptidase M20A family.</text>
</comment>
<sequence>MKDWASIIDDYKTDLLTDLEGLLCIPSVKDTASVSTKAPFGKGIQEALDYMLALGERDGFTVKNLDYYAGHLEIGQGESLLGILSHLDVVPVNPSQWETAPFTPVIKEGRLYARGALDDKGPTLMAYYAIKILKELGYTFNRRIRLILGTDEENDWQGVKHYFKHEEMPDFGIVPDGIFPMIYSEKGVVSIDLSSVHQASKYLQTFTSGSAYNLVPDQATAVLEGLPNLRKHFDEFLKYHNLEGKHSLQLHQQVFTIQGKSAHAAGPSQGINAGVYLNHFLNKLDLDDAAKSFVEFVDNYFYEDTSAHKLGIDFSDSQLGAVTNNLAMLDFNKGKVRLGLNLRYPASYDFSFAYSKLAALAETNGFCTAIISHKKPSQTDLQAPETELLLNVYREKTGDQTLPLAIGGITYGRVFKRGVTFGPTFLGKPATLHQPNEYIELADLFKALEIYLEALYQLVTVEGQS</sequence>
<comment type="caution">
    <text evidence="9">The sequence shown here is derived from an EMBL/GenBank/DDBJ whole genome shotgun (WGS) entry which is preliminary data.</text>
</comment>
<dbReference type="PANTHER" id="PTHR43808:SF31">
    <property type="entry name" value="N-ACETYL-L-CITRULLINE DEACETYLASE"/>
    <property type="match status" value="1"/>
</dbReference>
<dbReference type="InterPro" id="IPR036264">
    <property type="entry name" value="Bact_exopeptidase_dim_dom"/>
</dbReference>
<dbReference type="AlphaFoldDB" id="A0A7X9LC67"/>
<evidence type="ECO:0000256" key="5">
    <source>
        <dbReference type="ARBA" id="ARBA00022801"/>
    </source>
</evidence>
<dbReference type="Proteomes" id="UP000532121">
    <property type="component" value="Unassembled WGS sequence"/>
</dbReference>
<evidence type="ECO:0000256" key="7">
    <source>
        <dbReference type="ARBA" id="ARBA00022997"/>
    </source>
</evidence>
<dbReference type="PROSITE" id="PS00758">
    <property type="entry name" value="ARGE_DAPE_CPG2_1"/>
    <property type="match status" value="1"/>
</dbReference>
<proteinExistence type="inferred from homology"/>
<keyword evidence="5" id="KW-0378">Hydrolase</keyword>
<dbReference type="InterPro" id="IPR010964">
    <property type="entry name" value="M20A_pepV-rel"/>
</dbReference>
<dbReference type="Gene3D" id="3.40.630.10">
    <property type="entry name" value="Zn peptidases"/>
    <property type="match status" value="1"/>
</dbReference>
<dbReference type="NCBIfam" id="TIGR01887">
    <property type="entry name" value="dipeptidaselike"/>
    <property type="match status" value="1"/>
</dbReference>
<evidence type="ECO:0000313" key="9">
    <source>
        <dbReference type="EMBL" id="NMD48272.1"/>
    </source>
</evidence>
<dbReference type="RefSeq" id="WP_193522854.1">
    <property type="nucleotide sequence ID" value="NZ_JABASA010000002.1"/>
</dbReference>
<dbReference type="InterPro" id="IPR002933">
    <property type="entry name" value="Peptidase_M20"/>
</dbReference>
<keyword evidence="4" id="KW-0479">Metal-binding</keyword>
<evidence type="ECO:0000256" key="4">
    <source>
        <dbReference type="ARBA" id="ARBA00022723"/>
    </source>
</evidence>
<organism evidence="9 10">
    <name type="scientific">Streptococcus ratti</name>
    <dbReference type="NCBI Taxonomy" id="1341"/>
    <lineage>
        <taxon>Bacteria</taxon>
        <taxon>Bacillati</taxon>
        <taxon>Bacillota</taxon>
        <taxon>Bacilli</taxon>
        <taxon>Lactobacillales</taxon>
        <taxon>Streptococcaceae</taxon>
        <taxon>Streptococcus</taxon>
    </lineage>
</organism>
<name>A0A7X9LC67_STRRT</name>
<dbReference type="SUPFAM" id="SSF53187">
    <property type="entry name" value="Zn-dependent exopeptidases"/>
    <property type="match status" value="1"/>
</dbReference>
<comment type="cofactor">
    <cofactor evidence="1">
        <name>Zn(2+)</name>
        <dbReference type="ChEBI" id="CHEBI:29105"/>
    </cofactor>
</comment>
<dbReference type="NCBIfam" id="NF005591">
    <property type="entry name" value="PRK07318.1"/>
    <property type="match status" value="1"/>
</dbReference>
<dbReference type="SUPFAM" id="SSF55031">
    <property type="entry name" value="Bacterial exopeptidase dimerisation domain"/>
    <property type="match status" value="1"/>
</dbReference>
<dbReference type="GO" id="GO:0016805">
    <property type="term" value="F:dipeptidase activity"/>
    <property type="evidence" value="ECO:0007669"/>
    <property type="project" value="UniProtKB-KW"/>
</dbReference>
<keyword evidence="7" id="KW-0224">Dipeptidase</keyword>
<keyword evidence="6" id="KW-0862">Zinc</keyword>
<evidence type="ECO:0000256" key="6">
    <source>
        <dbReference type="ARBA" id="ARBA00022833"/>
    </source>
</evidence>
<protein>
    <submittedName>
        <fullName evidence="9">Dipeptidase PepV</fullName>
    </submittedName>
</protein>
<evidence type="ECO:0000256" key="2">
    <source>
        <dbReference type="ARBA" id="ARBA00006247"/>
    </source>
</evidence>
<dbReference type="GO" id="GO:0006508">
    <property type="term" value="P:proteolysis"/>
    <property type="evidence" value="ECO:0007669"/>
    <property type="project" value="UniProtKB-KW"/>
</dbReference>
<dbReference type="InterPro" id="IPR050072">
    <property type="entry name" value="Peptidase_M20A"/>
</dbReference>
<dbReference type="GO" id="GO:0006526">
    <property type="term" value="P:L-arginine biosynthetic process"/>
    <property type="evidence" value="ECO:0007669"/>
    <property type="project" value="TreeGrafter"/>
</dbReference>
<evidence type="ECO:0000256" key="1">
    <source>
        <dbReference type="ARBA" id="ARBA00001947"/>
    </source>
</evidence>
<dbReference type="InterPro" id="IPR001261">
    <property type="entry name" value="ArgE/DapE_CS"/>
</dbReference>
<dbReference type="GO" id="GO:0008270">
    <property type="term" value="F:zinc ion binding"/>
    <property type="evidence" value="ECO:0007669"/>
    <property type="project" value="InterPro"/>
</dbReference>
<evidence type="ECO:0000256" key="3">
    <source>
        <dbReference type="ARBA" id="ARBA00022670"/>
    </source>
</evidence>
<keyword evidence="3" id="KW-0645">Protease</keyword>
<dbReference type="EMBL" id="JABASA010000002">
    <property type="protein sequence ID" value="NMD48272.1"/>
    <property type="molecule type" value="Genomic_DNA"/>
</dbReference>
<accession>A0A7X9LC67</accession>
<dbReference type="PANTHER" id="PTHR43808">
    <property type="entry name" value="ACETYLORNITHINE DEACETYLASE"/>
    <property type="match status" value="1"/>
</dbReference>